<dbReference type="NCBIfam" id="TIGR01552">
    <property type="entry name" value="phd_fam"/>
    <property type="match status" value="1"/>
</dbReference>
<evidence type="ECO:0000313" key="2">
    <source>
        <dbReference type="EMBL" id="MDY0747455.1"/>
    </source>
</evidence>
<keyword evidence="3" id="KW-1185">Reference proteome</keyword>
<name>A0ABU5DMC4_9BURK</name>
<gene>
    <name evidence="2" type="ORF">SNE35_23325</name>
</gene>
<protein>
    <submittedName>
        <fullName evidence="2">Type II toxin-antitoxin system prevent-host-death family antitoxin</fullName>
    </submittedName>
</protein>
<dbReference type="RefSeq" id="WP_320425424.1">
    <property type="nucleotide sequence ID" value="NZ_JAXCLA010000008.1"/>
</dbReference>
<reference evidence="2 3" key="1">
    <citation type="submission" date="2023-11" db="EMBL/GenBank/DDBJ databases">
        <title>Paucibacter sp. nov., isolated from fresh soil in Korea.</title>
        <authorList>
            <person name="Le N.T.T."/>
        </authorList>
    </citation>
    <scope>NUCLEOTIDE SEQUENCE [LARGE SCALE GENOMIC DNA]</scope>
    <source>
        <strain evidence="2 3">R3-3</strain>
    </source>
</reference>
<dbReference type="EMBL" id="JAXCLA010000008">
    <property type="protein sequence ID" value="MDY0747455.1"/>
    <property type="molecule type" value="Genomic_DNA"/>
</dbReference>
<comment type="similarity">
    <text evidence="1">Belongs to the phD/YefM antitoxin family.</text>
</comment>
<evidence type="ECO:0000256" key="1">
    <source>
        <dbReference type="ARBA" id="ARBA00009981"/>
    </source>
</evidence>
<evidence type="ECO:0000313" key="3">
    <source>
        <dbReference type="Proteomes" id="UP001285263"/>
    </source>
</evidence>
<dbReference type="SUPFAM" id="SSF143120">
    <property type="entry name" value="YefM-like"/>
    <property type="match status" value="1"/>
</dbReference>
<dbReference type="Proteomes" id="UP001285263">
    <property type="component" value="Unassembled WGS sequence"/>
</dbReference>
<organism evidence="2 3">
    <name type="scientific">Roseateles agri</name>
    <dbReference type="NCBI Taxonomy" id="3098619"/>
    <lineage>
        <taxon>Bacteria</taxon>
        <taxon>Pseudomonadati</taxon>
        <taxon>Pseudomonadota</taxon>
        <taxon>Betaproteobacteria</taxon>
        <taxon>Burkholderiales</taxon>
        <taxon>Sphaerotilaceae</taxon>
        <taxon>Roseateles</taxon>
    </lineage>
</organism>
<proteinExistence type="inferred from homology"/>
<dbReference type="InterPro" id="IPR036165">
    <property type="entry name" value="YefM-like_sf"/>
</dbReference>
<sequence>MDLALDEHRSARLLPFTRTELASELPRVSRAVAAQGEVVITSHNKPEMVLMTLERYLHLQEASRPSLGRLSQEFEQLYRAMQGSEPLDGVSSVFALDGEALGRNAQLAAQKSRPKA</sequence>
<comment type="caution">
    <text evidence="2">The sequence shown here is derived from an EMBL/GenBank/DDBJ whole genome shotgun (WGS) entry which is preliminary data.</text>
</comment>
<accession>A0ABU5DMC4</accession>